<keyword evidence="10" id="KW-0256">Endoplasmic reticulum</keyword>
<comment type="catalytic activity">
    <reaction evidence="15">
        <text>an acyl-CoA + a 1,2-diacyl-sn-glycerol = a triacyl-sn-glycerol + CoA</text>
        <dbReference type="Rhea" id="RHEA:10868"/>
        <dbReference type="ChEBI" id="CHEBI:17815"/>
        <dbReference type="ChEBI" id="CHEBI:57287"/>
        <dbReference type="ChEBI" id="CHEBI:58342"/>
        <dbReference type="ChEBI" id="CHEBI:64615"/>
        <dbReference type="EC" id="2.3.1.20"/>
    </reaction>
</comment>
<feature type="compositionally biased region" description="Basic and acidic residues" evidence="16">
    <location>
        <begin position="57"/>
        <end position="70"/>
    </location>
</feature>
<dbReference type="GO" id="GO:0006071">
    <property type="term" value="P:glycerol metabolic process"/>
    <property type="evidence" value="ECO:0007669"/>
    <property type="project" value="UniProtKB-KW"/>
</dbReference>
<gene>
    <name evidence="17" type="ORF">B0I36DRAFT_323725</name>
</gene>
<feature type="region of interest" description="Disordered" evidence="16">
    <location>
        <begin position="1"/>
        <end position="224"/>
    </location>
</feature>
<evidence type="ECO:0000256" key="2">
    <source>
        <dbReference type="ARBA" id="ARBA00004771"/>
    </source>
</evidence>
<organism evidence="17 18">
    <name type="scientific">Microdochium trichocladiopsis</name>
    <dbReference type="NCBI Taxonomy" id="1682393"/>
    <lineage>
        <taxon>Eukaryota</taxon>
        <taxon>Fungi</taxon>
        <taxon>Dikarya</taxon>
        <taxon>Ascomycota</taxon>
        <taxon>Pezizomycotina</taxon>
        <taxon>Sordariomycetes</taxon>
        <taxon>Xylariomycetidae</taxon>
        <taxon>Xylariales</taxon>
        <taxon>Microdochiaceae</taxon>
        <taxon>Microdochium</taxon>
    </lineage>
</organism>
<keyword evidence="13" id="KW-0472">Membrane</keyword>
<keyword evidence="8" id="KW-0812">Transmembrane</keyword>
<comment type="pathway">
    <text evidence="3">Lipid metabolism.</text>
</comment>
<sequence length="608" mass="67857">MEKPALEASPEPTSPVTPNKPPRYFYLVSSPSRQSSHSSTRSADFTASVATSQLDSNGRRGARESPKTDSSRTWVIDPDSNYTSRPPTSPIPTRNSSAATPTRTQQAPRRGQSVYRLDGTMGAVAPNMMPSPPQSVKDDSVKVQTVSSDPRQPDALNTQGGNSSHEGSFIHVRDSKSSASSKLNLDDEEFPAPGQLNGSKKKDDKAALNASEDEKDRNDHINSLSNASKISYASALRKDTQMEEDDDSYPELDDMGAEMVHQPPKPKKNGGIRWVPLNVPFKRRGQTLAVLLHSLCIVITVSFFCACCANPLVWPLLLVYLLHVLNDKSATDGSLKYRSERFRRSYLWHLFAGYFPARLHKTHDLPPTRKYIFGYHPHGIISHGAWAAFSTDALGFSEKFPGITNTLLTLESNFRVPFYRDYLLAMGMRSVSRESIVNILTKGGMDGEGMSRGVTIVVGGARESLEAVPGNLRLILKERKGFVKIAIRTGADLVPVLAFGENSLYDQLEKGEHPMLHRLQMFILRVWKFTLPFMHGRGIFNYDVGMMPYRHPLNVVVGAPIKVVQSTTIDPAEVDRLHELYVKELEKLWEHYKDEFAQDRKEEMQLLS</sequence>
<comment type="caution">
    <text evidence="17">The sequence shown here is derived from an EMBL/GenBank/DDBJ whole genome shotgun (WGS) entry which is preliminary data.</text>
</comment>
<evidence type="ECO:0000256" key="16">
    <source>
        <dbReference type="SAM" id="MobiDB-lite"/>
    </source>
</evidence>
<comment type="similarity">
    <text evidence="4">Belongs to the diacylglycerol acyltransferase family.</text>
</comment>
<protein>
    <recommendedName>
        <fullName evidence="5">diacylglycerol O-acyltransferase</fullName>
        <ecNumber evidence="5">2.3.1.20</ecNumber>
    </recommendedName>
</protein>
<keyword evidence="11" id="KW-1133">Transmembrane helix</keyword>
<comment type="pathway">
    <text evidence="2">Glycerolipid metabolism; triacylglycerol biosynthesis.</text>
</comment>
<dbReference type="EC" id="2.3.1.20" evidence="5"/>
<dbReference type="RefSeq" id="XP_046013023.1">
    <property type="nucleotide sequence ID" value="XM_046154011.1"/>
</dbReference>
<dbReference type="GeneID" id="70183557"/>
<dbReference type="PANTHER" id="PTHR12317:SF0">
    <property type="entry name" value="ACYLTRANSFERASE"/>
    <property type="match status" value="1"/>
</dbReference>
<evidence type="ECO:0000256" key="13">
    <source>
        <dbReference type="ARBA" id="ARBA00023136"/>
    </source>
</evidence>
<feature type="compositionally biased region" description="Polar residues" evidence="16">
    <location>
        <begin position="142"/>
        <end position="166"/>
    </location>
</feature>
<keyword evidence="14 17" id="KW-0012">Acyltransferase</keyword>
<evidence type="ECO:0000256" key="12">
    <source>
        <dbReference type="ARBA" id="ARBA00023098"/>
    </source>
</evidence>
<accession>A0A9P8Y7X4</accession>
<evidence type="ECO:0000256" key="7">
    <source>
        <dbReference type="ARBA" id="ARBA00022679"/>
    </source>
</evidence>
<dbReference type="AlphaFoldDB" id="A0A9P8Y7X4"/>
<reference evidence="17" key="1">
    <citation type="journal article" date="2021" name="Nat. Commun.">
        <title>Genetic determinants of endophytism in the Arabidopsis root mycobiome.</title>
        <authorList>
            <person name="Mesny F."/>
            <person name="Miyauchi S."/>
            <person name="Thiergart T."/>
            <person name="Pickel B."/>
            <person name="Atanasova L."/>
            <person name="Karlsson M."/>
            <person name="Huettel B."/>
            <person name="Barry K.W."/>
            <person name="Haridas S."/>
            <person name="Chen C."/>
            <person name="Bauer D."/>
            <person name="Andreopoulos W."/>
            <person name="Pangilinan J."/>
            <person name="LaButti K."/>
            <person name="Riley R."/>
            <person name="Lipzen A."/>
            <person name="Clum A."/>
            <person name="Drula E."/>
            <person name="Henrissat B."/>
            <person name="Kohler A."/>
            <person name="Grigoriev I.V."/>
            <person name="Martin F.M."/>
            <person name="Hacquard S."/>
        </authorList>
    </citation>
    <scope>NUCLEOTIDE SEQUENCE</scope>
    <source>
        <strain evidence="17">MPI-CAGE-CH-0230</strain>
    </source>
</reference>
<dbReference type="GO" id="GO:0019432">
    <property type="term" value="P:triglyceride biosynthetic process"/>
    <property type="evidence" value="ECO:0007669"/>
    <property type="project" value="TreeGrafter"/>
</dbReference>
<feature type="compositionally biased region" description="Basic and acidic residues" evidence="16">
    <location>
        <begin position="200"/>
        <end position="220"/>
    </location>
</feature>
<feature type="compositionally biased region" description="Polar residues" evidence="16">
    <location>
        <begin position="98"/>
        <end position="107"/>
    </location>
</feature>
<evidence type="ECO:0000256" key="11">
    <source>
        <dbReference type="ARBA" id="ARBA00022989"/>
    </source>
</evidence>
<keyword evidence="9" id="KW-0319">Glycerol metabolism</keyword>
<name>A0A9P8Y7X4_9PEZI</name>
<dbReference type="EMBL" id="JAGTJQ010000005">
    <property type="protein sequence ID" value="KAH7031343.1"/>
    <property type="molecule type" value="Genomic_DNA"/>
</dbReference>
<feature type="compositionally biased region" description="Low complexity" evidence="16">
    <location>
        <begin position="83"/>
        <end position="97"/>
    </location>
</feature>
<evidence type="ECO:0000256" key="9">
    <source>
        <dbReference type="ARBA" id="ARBA00022798"/>
    </source>
</evidence>
<evidence type="ECO:0000256" key="4">
    <source>
        <dbReference type="ARBA" id="ARBA00005420"/>
    </source>
</evidence>
<evidence type="ECO:0000256" key="1">
    <source>
        <dbReference type="ARBA" id="ARBA00004477"/>
    </source>
</evidence>
<dbReference type="InterPro" id="IPR007130">
    <property type="entry name" value="DAGAT"/>
</dbReference>
<dbReference type="GO" id="GO:0005789">
    <property type="term" value="C:endoplasmic reticulum membrane"/>
    <property type="evidence" value="ECO:0007669"/>
    <property type="project" value="UniProtKB-SubCell"/>
</dbReference>
<dbReference type="PANTHER" id="PTHR12317">
    <property type="entry name" value="DIACYLGLYCEROL O-ACYLTRANSFERASE"/>
    <property type="match status" value="1"/>
</dbReference>
<keyword evidence="7" id="KW-0808">Transferase</keyword>
<evidence type="ECO:0000256" key="8">
    <source>
        <dbReference type="ARBA" id="ARBA00022692"/>
    </source>
</evidence>
<evidence type="ECO:0000313" key="17">
    <source>
        <dbReference type="EMBL" id="KAH7031343.1"/>
    </source>
</evidence>
<evidence type="ECO:0000256" key="3">
    <source>
        <dbReference type="ARBA" id="ARBA00005189"/>
    </source>
</evidence>
<evidence type="ECO:0000256" key="6">
    <source>
        <dbReference type="ARBA" id="ARBA00022516"/>
    </source>
</evidence>
<evidence type="ECO:0000256" key="14">
    <source>
        <dbReference type="ARBA" id="ARBA00023315"/>
    </source>
</evidence>
<evidence type="ECO:0000256" key="5">
    <source>
        <dbReference type="ARBA" id="ARBA00013244"/>
    </source>
</evidence>
<dbReference type="Pfam" id="PF03982">
    <property type="entry name" value="DAGAT"/>
    <property type="match status" value="1"/>
</dbReference>
<proteinExistence type="inferred from homology"/>
<feature type="compositionally biased region" description="Pro residues" evidence="16">
    <location>
        <begin position="12"/>
        <end position="21"/>
    </location>
</feature>
<keyword evidence="18" id="KW-1185">Reference proteome</keyword>
<keyword evidence="12" id="KW-0443">Lipid metabolism</keyword>
<keyword evidence="6" id="KW-0444">Lipid biosynthesis</keyword>
<dbReference type="GO" id="GO:0004144">
    <property type="term" value="F:diacylglycerol O-acyltransferase activity"/>
    <property type="evidence" value="ECO:0007669"/>
    <property type="project" value="UniProtKB-EC"/>
</dbReference>
<dbReference type="OrthoDB" id="264532at2759"/>
<feature type="compositionally biased region" description="Polar residues" evidence="16">
    <location>
        <begin position="43"/>
        <end position="56"/>
    </location>
</feature>
<evidence type="ECO:0000256" key="15">
    <source>
        <dbReference type="ARBA" id="ARBA00048109"/>
    </source>
</evidence>
<comment type="subcellular location">
    <subcellularLocation>
        <location evidence="1">Endoplasmic reticulum membrane</location>
        <topology evidence="1">Multi-pass membrane protein</topology>
    </subcellularLocation>
</comment>
<dbReference type="CDD" id="cd07987">
    <property type="entry name" value="LPLAT_MGAT-like"/>
    <property type="match status" value="1"/>
</dbReference>
<evidence type="ECO:0000256" key="10">
    <source>
        <dbReference type="ARBA" id="ARBA00022824"/>
    </source>
</evidence>
<dbReference type="Proteomes" id="UP000756346">
    <property type="component" value="Unassembled WGS sequence"/>
</dbReference>
<feature type="compositionally biased region" description="Low complexity" evidence="16">
    <location>
        <begin position="29"/>
        <end position="42"/>
    </location>
</feature>
<evidence type="ECO:0000313" key="18">
    <source>
        <dbReference type="Proteomes" id="UP000756346"/>
    </source>
</evidence>